<sequence length="235" mass="25795">MLKIGIIAAMEQEIRVLTEQLNHKEEITKANQKFYKGKLSDMNVVLVQSGIGKVNASIAATLLIEVFQVDAVINTGSAGGIGAGLSVGDLVLSKQLAYNDADARAFGYAYGQIPQMPERYGADDKLISLFMKAAEKEWTIRNGLIVTGDSFISSKVEIKKIKEYFEDALVTEMEGAAIAQTCYQFDIPFLVIRAVSDVADEEASVSFDEFIELAGKKSAETVINFLKEIKQEQKH</sequence>
<evidence type="ECO:0000313" key="8">
    <source>
        <dbReference type="Proteomes" id="UP001501166"/>
    </source>
</evidence>
<dbReference type="SUPFAM" id="SSF53167">
    <property type="entry name" value="Purine and uridine phosphorylases"/>
    <property type="match status" value="1"/>
</dbReference>
<accession>A0ABN0XCX1</accession>
<protein>
    <recommendedName>
        <fullName evidence="5">5'-methylthioadenosine/S-adenosylhomocysteine nucleosidase</fullName>
        <shortName evidence="5">MTA/SAH nucleosidase</shortName>
        <shortName evidence="5">MTAN</shortName>
        <ecNumber evidence="5">3.2.2.9</ecNumber>
    </recommendedName>
    <alternativeName>
        <fullName evidence="5">5'-deoxyadenosine nucleosidase</fullName>
        <shortName evidence="5">DOA nucleosidase</shortName>
        <shortName evidence="5">dAdo nucleosidase</shortName>
    </alternativeName>
    <alternativeName>
        <fullName evidence="5">5'-methylthioadenosine nucleosidase</fullName>
        <shortName evidence="5">MTA nucleosidase</shortName>
    </alternativeName>
    <alternativeName>
        <fullName evidence="5">S-adenosylhomocysteine nucleosidase</fullName>
        <shortName evidence="5">AdoHcy nucleosidase</shortName>
        <shortName evidence="5">SAH nucleosidase</shortName>
        <shortName evidence="5">SRH nucleosidase</shortName>
    </alternativeName>
</protein>
<evidence type="ECO:0000256" key="4">
    <source>
        <dbReference type="ARBA" id="ARBA00023167"/>
    </source>
</evidence>
<feature type="active site" description="Proton acceptor" evidence="5">
    <location>
        <position position="13"/>
    </location>
</feature>
<comment type="pathway">
    <text evidence="1 5">Amino-acid biosynthesis; L-methionine biosynthesis via salvage pathway; S-methyl-5-thio-alpha-D-ribose 1-phosphate from S-methyl-5'-thioadenosine (hydrolase route): step 1/2.</text>
</comment>
<keyword evidence="8" id="KW-1185">Reference proteome</keyword>
<feature type="binding site" evidence="5">
    <location>
        <begin position="173"/>
        <end position="174"/>
    </location>
    <ligand>
        <name>substrate</name>
    </ligand>
</feature>
<comment type="catalytic activity">
    <reaction evidence="5">
        <text>S-adenosyl-L-homocysteine + H2O = S-(5-deoxy-D-ribos-5-yl)-L-homocysteine + adenine</text>
        <dbReference type="Rhea" id="RHEA:17805"/>
        <dbReference type="ChEBI" id="CHEBI:15377"/>
        <dbReference type="ChEBI" id="CHEBI:16708"/>
        <dbReference type="ChEBI" id="CHEBI:57856"/>
        <dbReference type="ChEBI" id="CHEBI:58195"/>
        <dbReference type="EC" id="3.2.2.9"/>
    </reaction>
</comment>
<evidence type="ECO:0000256" key="2">
    <source>
        <dbReference type="ARBA" id="ARBA00022605"/>
    </source>
</evidence>
<dbReference type="Gene3D" id="3.40.50.1580">
    <property type="entry name" value="Nucleoside phosphorylase domain"/>
    <property type="match status" value="1"/>
</dbReference>
<feature type="binding site" evidence="5">
    <location>
        <position position="152"/>
    </location>
    <ligand>
        <name>substrate</name>
    </ligand>
</feature>
<proteinExistence type="inferred from homology"/>
<name>A0ABN0XCX1_9LACT</name>
<comment type="similarity">
    <text evidence="5">Belongs to the PNP/UDP phosphorylase family. MtnN subfamily.</text>
</comment>
<evidence type="ECO:0000256" key="3">
    <source>
        <dbReference type="ARBA" id="ARBA00022801"/>
    </source>
</evidence>
<keyword evidence="2 5" id="KW-0028">Amino-acid biosynthesis</keyword>
<keyword evidence="4 5" id="KW-0486">Methionine biosynthesis</keyword>
<dbReference type="HAMAP" id="MF_01684">
    <property type="entry name" value="Salvage_MtnN"/>
    <property type="match status" value="1"/>
</dbReference>
<feature type="binding site" evidence="5">
    <location>
        <position position="79"/>
    </location>
    <ligand>
        <name>substrate</name>
    </ligand>
</feature>
<dbReference type="Pfam" id="PF01048">
    <property type="entry name" value="PNP_UDP_1"/>
    <property type="match status" value="1"/>
</dbReference>
<dbReference type="InterPro" id="IPR010049">
    <property type="entry name" value="MTA_SAH_Nsdase"/>
</dbReference>
<feature type="active site" description="Proton donor" evidence="5">
    <location>
        <position position="197"/>
    </location>
</feature>
<dbReference type="CDD" id="cd09008">
    <property type="entry name" value="MTAN"/>
    <property type="match status" value="1"/>
</dbReference>
<comment type="catalytic activity">
    <reaction evidence="5">
        <text>5'-deoxyadenosine + H2O = 5-deoxy-D-ribose + adenine</text>
        <dbReference type="Rhea" id="RHEA:29859"/>
        <dbReference type="ChEBI" id="CHEBI:15377"/>
        <dbReference type="ChEBI" id="CHEBI:16708"/>
        <dbReference type="ChEBI" id="CHEBI:17319"/>
        <dbReference type="ChEBI" id="CHEBI:149540"/>
        <dbReference type="EC" id="3.2.2.9"/>
    </reaction>
</comment>
<keyword evidence="3 5" id="KW-0378">Hydrolase</keyword>
<dbReference type="EMBL" id="BAAACW010000071">
    <property type="protein sequence ID" value="GAA0361115.1"/>
    <property type="molecule type" value="Genomic_DNA"/>
</dbReference>
<comment type="catalytic activity">
    <reaction evidence="5">
        <text>S-methyl-5'-thioadenosine + H2O = 5-(methylsulfanyl)-D-ribose + adenine</text>
        <dbReference type="Rhea" id="RHEA:13617"/>
        <dbReference type="ChEBI" id="CHEBI:15377"/>
        <dbReference type="ChEBI" id="CHEBI:16708"/>
        <dbReference type="ChEBI" id="CHEBI:17509"/>
        <dbReference type="ChEBI" id="CHEBI:78440"/>
        <dbReference type="EC" id="3.2.2.9"/>
    </reaction>
</comment>
<comment type="function">
    <text evidence="5">Catalyzes the irreversible cleavage of the glycosidic bond in both 5'-methylthioadenosine (MTA) and S-adenosylhomocysteine (SAH/AdoHcy) to adenine and the corresponding thioribose, 5'-methylthioribose and S-ribosylhomocysteine, respectively. Also cleaves 5'-deoxyadenosine, a toxic by-product of radical S-adenosylmethionine (SAM) enzymes, into 5-deoxyribose and adenine.</text>
</comment>
<dbReference type="Proteomes" id="UP001501166">
    <property type="component" value="Unassembled WGS sequence"/>
</dbReference>
<dbReference type="InterPro" id="IPR035994">
    <property type="entry name" value="Nucleoside_phosphorylase_sf"/>
</dbReference>
<organism evidence="7 8">
    <name type="scientific">Alkalibacterium iburiense</name>
    <dbReference type="NCBI Taxonomy" id="290589"/>
    <lineage>
        <taxon>Bacteria</taxon>
        <taxon>Bacillati</taxon>
        <taxon>Bacillota</taxon>
        <taxon>Bacilli</taxon>
        <taxon>Lactobacillales</taxon>
        <taxon>Carnobacteriaceae</taxon>
        <taxon>Alkalibacterium</taxon>
    </lineage>
</organism>
<dbReference type="InterPro" id="IPR000845">
    <property type="entry name" value="Nucleoside_phosphorylase_d"/>
</dbReference>
<dbReference type="PANTHER" id="PTHR46832:SF1">
    <property type="entry name" value="5'-METHYLTHIOADENOSINE_S-ADENOSYLHOMOCYSTEINE NUCLEOSIDASE"/>
    <property type="match status" value="1"/>
</dbReference>
<dbReference type="NCBIfam" id="TIGR01704">
    <property type="entry name" value="MTA_SAH-Nsdase"/>
    <property type="match status" value="1"/>
</dbReference>
<dbReference type="EC" id="3.2.2.9" evidence="5"/>
<evidence type="ECO:0000313" key="7">
    <source>
        <dbReference type="EMBL" id="GAA0361115.1"/>
    </source>
</evidence>
<comment type="caution">
    <text evidence="7">The sequence shown here is derived from an EMBL/GenBank/DDBJ whole genome shotgun (WGS) entry which is preliminary data.</text>
</comment>
<feature type="domain" description="Nucleoside phosphorylase" evidence="6">
    <location>
        <begin position="3"/>
        <end position="226"/>
    </location>
</feature>
<dbReference type="NCBIfam" id="NF004079">
    <property type="entry name" value="PRK05584.1"/>
    <property type="match status" value="1"/>
</dbReference>
<dbReference type="PANTHER" id="PTHR46832">
    <property type="entry name" value="5'-METHYLTHIOADENOSINE/S-ADENOSYLHOMOCYSTEINE NUCLEOSIDASE"/>
    <property type="match status" value="1"/>
</dbReference>
<evidence type="ECO:0000256" key="5">
    <source>
        <dbReference type="HAMAP-Rule" id="MF_01684"/>
    </source>
</evidence>
<gene>
    <name evidence="5" type="primary">mtnN</name>
    <name evidence="7" type="ORF">GCM10008932_12180</name>
</gene>
<evidence type="ECO:0000259" key="6">
    <source>
        <dbReference type="Pfam" id="PF01048"/>
    </source>
</evidence>
<evidence type="ECO:0000256" key="1">
    <source>
        <dbReference type="ARBA" id="ARBA00004945"/>
    </source>
</evidence>
<reference evidence="7 8" key="1">
    <citation type="journal article" date="2019" name="Int. J. Syst. Evol. Microbiol.">
        <title>The Global Catalogue of Microorganisms (GCM) 10K type strain sequencing project: providing services to taxonomists for standard genome sequencing and annotation.</title>
        <authorList>
            <consortium name="The Broad Institute Genomics Platform"/>
            <consortium name="The Broad Institute Genome Sequencing Center for Infectious Disease"/>
            <person name="Wu L."/>
            <person name="Ma J."/>
        </authorList>
    </citation>
    <scope>NUCLEOTIDE SEQUENCE [LARGE SCALE GENOMIC DNA]</scope>
    <source>
        <strain evidence="7 8">JCM 12662</strain>
    </source>
</reference>